<gene>
    <name evidence="1" type="ORF">METZ01_LOCUS320063</name>
</gene>
<sequence>MTRRLSITVPDELWDPLTNLEGSPSALVQRALRCLQEKVDSPAPLTTFETITAGVPKYQDVFDQLTEEAAELRAEGYESVVQAVHVGAVGLSWLELVAHGYMPTGLPRRLSQAADWFQSARALDHPDGSDEWLDKPVTVKDLEGPEGLIAYADLPAGQVPHERLFEGVCRLIVAQSDGLLVKHANGPNTPPSPSANIPMSFWEGMADAIHDTVASVRRRVRAENPLAASTGQVVE</sequence>
<proteinExistence type="predicted"/>
<accession>A0A382P1E1</accession>
<dbReference type="AlphaFoldDB" id="A0A382P1E1"/>
<protein>
    <submittedName>
        <fullName evidence="1">Uncharacterized protein</fullName>
    </submittedName>
</protein>
<dbReference type="EMBL" id="UINC01104218">
    <property type="protein sequence ID" value="SVC67209.1"/>
    <property type="molecule type" value="Genomic_DNA"/>
</dbReference>
<name>A0A382P1E1_9ZZZZ</name>
<reference evidence="1" key="1">
    <citation type="submission" date="2018-05" db="EMBL/GenBank/DDBJ databases">
        <authorList>
            <person name="Lanie J.A."/>
            <person name="Ng W.-L."/>
            <person name="Kazmierczak K.M."/>
            <person name="Andrzejewski T.M."/>
            <person name="Davidsen T.M."/>
            <person name="Wayne K.J."/>
            <person name="Tettelin H."/>
            <person name="Glass J.I."/>
            <person name="Rusch D."/>
            <person name="Podicherti R."/>
            <person name="Tsui H.-C.T."/>
            <person name="Winkler M.E."/>
        </authorList>
    </citation>
    <scope>NUCLEOTIDE SEQUENCE</scope>
</reference>
<evidence type="ECO:0000313" key="1">
    <source>
        <dbReference type="EMBL" id="SVC67209.1"/>
    </source>
</evidence>
<organism evidence="1">
    <name type="scientific">marine metagenome</name>
    <dbReference type="NCBI Taxonomy" id="408172"/>
    <lineage>
        <taxon>unclassified sequences</taxon>
        <taxon>metagenomes</taxon>
        <taxon>ecological metagenomes</taxon>
    </lineage>
</organism>